<keyword evidence="5 8" id="KW-1133">Transmembrane helix</keyword>
<evidence type="ECO:0000313" key="11">
    <source>
        <dbReference type="Proteomes" id="UP001157114"/>
    </source>
</evidence>
<gene>
    <name evidence="8" type="primary">divIB</name>
    <name evidence="10" type="ORF">MU1_26120</name>
</gene>
<evidence type="ECO:0000256" key="6">
    <source>
        <dbReference type="ARBA" id="ARBA00023136"/>
    </source>
</evidence>
<comment type="caution">
    <text evidence="10">The sequence shown here is derived from an EMBL/GenBank/DDBJ whole genome shotgun (WGS) entry which is preliminary data.</text>
</comment>
<evidence type="ECO:0000259" key="9">
    <source>
        <dbReference type="PROSITE" id="PS51779"/>
    </source>
</evidence>
<evidence type="ECO:0000256" key="1">
    <source>
        <dbReference type="ARBA" id="ARBA00004370"/>
    </source>
</evidence>
<reference evidence="10 11" key="1">
    <citation type="submission" date="2023-03" db="EMBL/GenBank/DDBJ databases">
        <title>Draft genome sequence of the bacteria which degrade cell wall of Tricholomamatutake.</title>
        <authorList>
            <person name="Konishi Y."/>
            <person name="Fukuta Y."/>
            <person name="Shirasaka N."/>
        </authorList>
    </citation>
    <scope>NUCLEOTIDE SEQUENCE [LARGE SCALE GENOMIC DNA]</scope>
    <source>
        <strain evidence="11">mu1</strain>
    </source>
</reference>
<dbReference type="Gene3D" id="3.10.20.310">
    <property type="entry name" value="membrane protein fhac"/>
    <property type="match status" value="1"/>
</dbReference>
<dbReference type="Proteomes" id="UP001157114">
    <property type="component" value="Unassembled WGS sequence"/>
</dbReference>
<protein>
    <recommendedName>
        <fullName evidence="8">Cell division protein DivIB</fullName>
    </recommendedName>
</protein>
<keyword evidence="4 8" id="KW-0812">Transmembrane</keyword>
<keyword evidence="11" id="KW-1185">Reference proteome</keyword>
<sequence>MSELVPVLKEPEQRKRKGSRKLLAVLFLLFVILLSVLFFNSSISKITTITIEGAQYTSKSDIQAATGITAGDAYFGVSGSAVERRLTKALKPIQEASVVKSFPGNVKITVKEFPVVAFELSASGEMAAILSNGTNVSALSDEFLMDKPVLSGWKPDDPNRAELTKQLGQISEKQLSDLSEIIPFPSKAYPDRIKIYTRTKFEVITAVSLLAEKIEALNAVIETQEPGKITMLLADTYVPFNSNASENMESDQKETTQ</sequence>
<evidence type="ECO:0000256" key="7">
    <source>
        <dbReference type="ARBA" id="ARBA00023306"/>
    </source>
</evidence>
<dbReference type="InterPro" id="IPR026580">
    <property type="entry name" value="DivIB"/>
</dbReference>
<comment type="subcellular location">
    <subcellularLocation>
        <location evidence="8">Cell membrane</location>
        <topology evidence="8">Single-pass type II membrane protein</topology>
    </subcellularLocation>
    <subcellularLocation>
        <location evidence="1">Membrane</location>
    </subcellularLocation>
    <text evidence="8">Localizes to the division septum.</text>
</comment>
<dbReference type="PROSITE" id="PS51779">
    <property type="entry name" value="POTRA"/>
    <property type="match status" value="1"/>
</dbReference>
<comment type="similarity">
    <text evidence="8">Belongs to the FtsQ/DivIB family. DivIB subfamily.</text>
</comment>
<proteinExistence type="inferred from homology"/>
<keyword evidence="3 8" id="KW-0132">Cell division</keyword>
<dbReference type="InterPro" id="IPR050487">
    <property type="entry name" value="FtsQ_DivIB"/>
</dbReference>
<dbReference type="EMBL" id="BSSQ01000011">
    <property type="protein sequence ID" value="GLX68267.1"/>
    <property type="molecule type" value="Genomic_DNA"/>
</dbReference>
<organism evidence="10 11">
    <name type="scientific">Paenibacillus glycanilyticus</name>
    <dbReference type="NCBI Taxonomy" id="126569"/>
    <lineage>
        <taxon>Bacteria</taxon>
        <taxon>Bacillati</taxon>
        <taxon>Bacillota</taxon>
        <taxon>Bacilli</taxon>
        <taxon>Bacillales</taxon>
        <taxon>Paenibacillaceae</taxon>
        <taxon>Paenibacillus</taxon>
    </lineage>
</organism>
<dbReference type="HAMAP" id="MF_00912">
    <property type="entry name" value="DivIB"/>
    <property type="match status" value="1"/>
</dbReference>
<accession>A0ABQ6GF41</accession>
<dbReference type="Gene3D" id="3.40.50.10960">
    <property type="match status" value="1"/>
</dbReference>
<evidence type="ECO:0000313" key="10">
    <source>
        <dbReference type="EMBL" id="GLX68267.1"/>
    </source>
</evidence>
<dbReference type="PANTHER" id="PTHR37820:SF1">
    <property type="entry name" value="CELL DIVISION PROTEIN FTSQ"/>
    <property type="match status" value="1"/>
</dbReference>
<evidence type="ECO:0000256" key="5">
    <source>
        <dbReference type="ARBA" id="ARBA00022989"/>
    </source>
</evidence>
<keyword evidence="2 8" id="KW-1003">Cell membrane</keyword>
<feature type="domain" description="POTRA" evidence="9">
    <location>
        <begin position="44"/>
        <end position="113"/>
    </location>
</feature>
<dbReference type="Pfam" id="PF08478">
    <property type="entry name" value="POTRA_1"/>
    <property type="match status" value="1"/>
</dbReference>
<dbReference type="RefSeq" id="WP_284239013.1">
    <property type="nucleotide sequence ID" value="NZ_BSSQ01000011.1"/>
</dbReference>
<evidence type="ECO:0000256" key="4">
    <source>
        <dbReference type="ARBA" id="ARBA00022692"/>
    </source>
</evidence>
<dbReference type="InterPro" id="IPR034746">
    <property type="entry name" value="POTRA"/>
</dbReference>
<name>A0ABQ6GF41_9BACL</name>
<keyword evidence="6 8" id="KW-0472">Membrane</keyword>
<comment type="function">
    <text evidence="8">Cell division protein that may be involved in stabilizing or promoting the assembly of the division complex.</text>
</comment>
<dbReference type="PANTHER" id="PTHR37820">
    <property type="entry name" value="CELL DIVISION PROTEIN DIVIB"/>
    <property type="match status" value="1"/>
</dbReference>
<evidence type="ECO:0000256" key="3">
    <source>
        <dbReference type="ARBA" id="ARBA00022618"/>
    </source>
</evidence>
<keyword evidence="7 8" id="KW-0131">Cell cycle</keyword>
<dbReference type="InterPro" id="IPR013685">
    <property type="entry name" value="POTRA_FtsQ_type"/>
</dbReference>
<evidence type="ECO:0000256" key="8">
    <source>
        <dbReference type="HAMAP-Rule" id="MF_00912"/>
    </source>
</evidence>
<feature type="transmembrane region" description="Helical" evidence="8">
    <location>
        <begin position="21"/>
        <end position="39"/>
    </location>
</feature>
<evidence type="ECO:0000256" key="2">
    <source>
        <dbReference type="ARBA" id="ARBA00022475"/>
    </source>
</evidence>